<comment type="subcellular location">
    <subcellularLocation>
        <location evidence="1">Cell membrane</location>
        <topology evidence="1">Multi-pass membrane protein</topology>
    </subcellularLocation>
</comment>
<organism evidence="16 17">
    <name type="scientific">Galendromus occidentalis</name>
    <name type="common">western predatory mite</name>
    <dbReference type="NCBI Taxonomy" id="34638"/>
    <lineage>
        <taxon>Eukaryota</taxon>
        <taxon>Metazoa</taxon>
        <taxon>Ecdysozoa</taxon>
        <taxon>Arthropoda</taxon>
        <taxon>Chelicerata</taxon>
        <taxon>Arachnida</taxon>
        <taxon>Acari</taxon>
        <taxon>Parasitiformes</taxon>
        <taxon>Mesostigmata</taxon>
        <taxon>Gamasina</taxon>
        <taxon>Phytoseioidea</taxon>
        <taxon>Phytoseiidae</taxon>
        <taxon>Typhlodrominae</taxon>
        <taxon>Galendromus</taxon>
    </lineage>
</organism>
<feature type="transmembrane region" description="Helical" evidence="13">
    <location>
        <begin position="777"/>
        <end position="796"/>
    </location>
</feature>
<evidence type="ECO:0000259" key="15">
    <source>
        <dbReference type="PROSITE" id="PS50259"/>
    </source>
</evidence>
<proteinExistence type="inferred from homology"/>
<dbReference type="InterPro" id="IPR028082">
    <property type="entry name" value="Peripla_BP_I"/>
</dbReference>
<feature type="compositionally biased region" description="Low complexity" evidence="12">
    <location>
        <begin position="971"/>
        <end position="985"/>
    </location>
</feature>
<feature type="transmembrane region" description="Helical" evidence="13">
    <location>
        <begin position="808"/>
        <end position="830"/>
    </location>
</feature>
<feature type="transmembrane region" description="Helical" evidence="13">
    <location>
        <begin position="615"/>
        <end position="639"/>
    </location>
</feature>
<keyword evidence="16" id="KW-1185">Reference proteome</keyword>
<dbReference type="PROSITE" id="PS00980">
    <property type="entry name" value="G_PROTEIN_RECEP_F3_2"/>
    <property type="match status" value="1"/>
</dbReference>
<evidence type="ECO:0000256" key="13">
    <source>
        <dbReference type="SAM" id="Phobius"/>
    </source>
</evidence>
<dbReference type="Gene3D" id="3.40.50.2300">
    <property type="match status" value="2"/>
</dbReference>
<evidence type="ECO:0000256" key="9">
    <source>
        <dbReference type="ARBA" id="ARBA00023180"/>
    </source>
</evidence>
<dbReference type="Pfam" id="PF07562">
    <property type="entry name" value="NCD3G"/>
    <property type="match status" value="1"/>
</dbReference>
<dbReference type="PRINTS" id="PR00248">
    <property type="entry name" value="GPCRMGR"/>
</dbReference>
<evidence type="ECO:0000256" key="5">
    <source>
        <dbReference type="ARBA" id="ARBA00022989"/>
    </source>
</evidence>
<dbReference type="FunFam" id="3.40.50.2300:FF:000145">
    <property type="entry name" value="Glutamate receptor, metabotropic"/>
    <property type="match status" value="1"/>
</dbReference>
<dbReference type="InterPro" id="IPR001828">
    <property type="entry name" value="ANF_lig-bd_rcpt"/>
</dbReference>
<dbReference type="KEGG" id="goe:100902985"/>
<keyword evidence="10" id="KW-0807">Transducer</keyword>
<dbReference type="PROSITE" id="PS50259">
    <property type="entry name" value="G_PROTEIN_RECEP_F3_4"/>
    <property type="match status" value="1"/>
</dbReference>
<evidence type="ECO:0000256" key="1">
    <source>
        <dbReference type="ARBA" id="ARBA00004651"/>
    </source>
</evidence>
<evidence type="ECO:0000256" key="7">
    <source>
        <dbReference type="ARBA" id="ARBA00023136"/>
    </source>
</evidence>
<dbReference type="GeneID" id="100902985"/>
<dbReference type="InterPro" id="IPR017978">
    <property type="entry name" value="GPCR_3_C"/>
</dbReference>
<feature type="transmembrane region" description="Helical" evidence="13">
    <location>
        <begin position="686"/>
        <end position="707"/>
    </location>
</feature>
<feature type="transmembrane region" description="Helical" evidence="13">
    <location>
        <begin position="654"/>
        <end position="674"/>
    </location>
</feature>
<keyword evidence="9" id="KW-0325">Glycoprotein</keyword>
<accession>A0AAJ7P9J3</accession>
<keyword evidence="7 13" id="KW-0472">Membrane</keyword>
<keyword evidence="14" id="KW-0732">Signal</keyword>
<evidence type="ECO:0000256" key="14">
    <source>
        <dbReference type="SAM" id="SignalP"/>
    </source>
</evidence>
<feature type="compositionally biased region" description="Polar residues" evidence="12">
    <location>
        <begin position="885"/>
        <end position="903"/>
    </location>
</feature>
<keyword evidence="8" id="KW-0675">Receptor</keyword>
<evidence type="ECO:0000256" key="11">
    <source>
        <dbReference type="ARBA" id="ARBA00054813"/>
    </source>
</evidence>
<comment type="function">
    <text evidence="11">G-protein coupled receptor for glutamate. Ligand binding causes a conformation change that triggers signaling via guanine nucleotide-binding proteins (G proteins) and modulates the activity of down-stream effectors.</text>
</comment>
<dbReference type="RefSeq" id="XP_018494677.1">
    <property type="nucleotide sequence ID" value="XM_018639161.1"/>
</dbReference>
<feature type="transmembrane region" description="Helical" evidence="13">
    <location>
        <begin position="836"/>
        <end position="859"/>
    </location>
</feature>
<evidence type="ECO:0000256" key="4">
    <source>
        <dbReference type="ARBA" id="ARBA00022692"/>
    </source>
</evidence>
<dbReference type="InterPro" id="IPR038550">
    <property type="entry name" value="GPCR_3_9-Cys_sf"/>
</dbReference>
<dbReference type="Pfam" id="PF00003">
    <property type="entry name" value="7tm_3"/>
    <property type="match status" value="1"/>
</dbReference>
<sequence length="1003" mass="110670">MKMSYNLSFLSSPTGCRPGVWLAWSLRLLLWALLLSGDTGPSSQGGAHAMKAHIPGDIILGGLFPIHVKGEHAKCGGINKDRGIQRLEAMLFAIDKINSDPSLLDGVRLGATILDTCSSDSYALNQSLEFIRASINTADPHNYYCEGGGNLTLKPEASAISGVIGGSYSEVSLQVANLLRLFRIPQISPASTGTALSDKTRYDFFARTVPPDTFQALAMVAVVQTFNWSYVSLVYSEGQYGESGQEQFTKEARHHNICIAISEKIPHSASDHQYLQVLTRLKHKPNAKGVVLFVRAEDAEGILRAAKEIKRSYDGRQVKNDFDFYWIASDGWGARKLNEDMQEAAEGAITIELESRRIDEFDSYMLGLTVENNDRNPWFRDYWEAVFECKIRNDSSRTEKDNSSLPTCSQNLNISSTKDGYKQENKVQFVVDAVYAMAHAIDDVRKKVCEGRRGICPKLKELDGGLIYQALLNVTFVDLVNSTVRFDEKGDGQAPYIIYNYRRSNVTGEFHYERVGKWLAVDEGLHLNAEEIRFGSKETHDRLIPVSVCSAECGVGEVKKVQAGDHCCWICTRCEPHEYVLNESTCADCGESRWPHTDKKSCFDLELQYMQWSSLFAIVPIGIALVGILLTCGTIAVFIRNNETPIVKASGRELSYMLLSGLLICFLMTFVLLLKPTPISCAAQRFGVGLGFSIIYGSLLTKTNRISRIFDSARRSARRPSFISPKSQMIITCLLISVQVIATLIWFLLEPPATRTEYPEGRRNQVILKCKIRDSSFLVSLVYNMFLITTCTVYAIKTRKIPENFNESKFIGFTMYTTCIIWLAFVPLYFGTGNNFQVQITTLSVAISLSAYVALFCLFSPKIYIILFHPDKNVRKLTMNSATYKKAPTSSTTGHAPQNNQPPTTCTTGTAAESCAETVKLVAVQTISSHTAGECGAASGLATIPSPPATQPPTNVMVDMTRGNSTESVKSPPATSSPPEASASTIKAVDDRGGGDCESLQSL</sequence>
<gene>
    <name evidence="17" type="primary">LOC100902985</name>
</gene>
<evidence type="ECO:0000313" key="16">
    <source>
        <dbReference type="Proteomes" id="UP000694867"/>
    </source>
</evidence>
<dbReference type="Proteomes" id="UP000694867">
    <property type="component" value="Unplaced"/>
</dbReference>
<dbReference type="InterPro" id="IPR011500">
    <property type="entry name" value="GPCR_3_9-Cys_dom"/>
</dbReference>
<dbReference type="Pfam" id="PF01094">
    <property type="entry name" value="ANF_receptor"/>
    <property type="match status" value="1"/>
</dbReference>
<feature type="domain" description="G-protein coupled receptors family 3 profile" evidence="15">
    <location>
        <begin position="616"/>
        <end position="882"/>
    </location>
</feature>
<evidence type="ECO:0000256" key="3">
    <source>
        <dbReference type="ARBA" id="ARBA00022475"/>
    </source>
</evidence>
<keyword evidence="6" id="KW-0297">G-protein coupled receptor</keyword>
<comment type="similarity">
    <text evidence="2">Belongs to the G-protein coupled receptor 3 family.</text>
</comment>
<evidence type="ECO:0000256" key="12">
    <source>
        <dbReference type="SAM" id="MobiDB-lite"/>
    </source>
</evidence>
<dbReference type="Gene3D" id="2.10.50.30">
    <property type="entry name" value="GPCR, family 3, nine cysteines domain"/>
    <property type="match status" value="1"/>
</dbReference>
<evidence type="ECO:0000256" key="6">
    <source>
        <dbReference type="ARBA" id="ARBA00023040"/>
    </source>
</evidence>
<keyword evidence="5 13" id="KW-1133">Transmembrane helix</keyword>
<dbReference type="PRINTS" id="PR00593">
    <property type="entry name" value="MTABOTROPICR"/>
</dbReference>
<dbReference type="PROSITE" id="PS00981">
    <property type="entry name" value="G_PROTEIN_RECEP_F3_3"/>
    <property type="match status" value="1"/>
</dbReference>
<dbReference type="GO" id="GO:0004930">
    <property type="term" value="F:G protein-coupled receptor activity"/>
    <property type="evidence" value="ECO:0007669"/>
    <property type="project" value="UniProtKB-KW"/>
</dbReference>
<dbReference type="InterPro" id="IPR017979">
    <property type="entry name" value="GPCR_3_CS"/>
</dbReference>
<feature type="transmembrane region" description="Helical" evidence="13">
    <location>
        <begin position="728"/>
        <end position="749"/>
    </location>
</feature>
<feature type="region of interest" description="Disordered" evidence="12">
    <location>
        <begin position="943"/>
        <end position="1003"/>
    </location>
</feature>
<evidence type="ECO:0000256" key="8">
    <source>
        <dbReference type="ARBA" id="ARBA00023170"/>
    </source>
</evidence>
<evidence type="ECO:0000313" key="17">
    <source>
        <dbReference type="RefSeq" id="XP_018494677.1"/>
    </source>
</evidence>
<dbReference type="CDD" id="cd15934">
    <property type="entry name" value="7tmC_mGluRs_group2_3"/>
    <property type="match status" value="1"/>
</dbReference>
<evidence type="ECO:0000256" key="2">
    <source>
        <dbReference type="ARBA" id="ARBA00007242"/>
    </source>
</evidence>
<dbReference type="PANTHER" id="PTHR24060">
    <property type="entry name" value="METABOTROPIC GLUTAMATE RECEPTOR"/>
    <property type="match status" value="1"/>
</dbReference>
<reference evidence="17" key="1">
    <citation type="submission" date="2025-08" db="UniProtKB">
        <authorList>
            <consortium name="RefSeq"/>
        </authorList>
    </citation>
    <scope>IDENTIFICATION</scope>
</reference>
<protein>
    <submittedName>
        <fullName evidence="17">Metabotropic glutamate receptor-like</fullName>
    </submittedName>
</protein>
<name>A0AAJ7P9J3_9ACAR</name>
<dbReference type="FunFam" id="2.10.50.30:FF:000001">
    <property type="entry name" value="metabotropic glutamate receptor 1"/>
    <property type="match status" value="1"/>
</dbReference>
<keyword evidence="4 13" id="KW-0812">Transmembrane</keyword>
<feature type="signal peptide" evidence="14">
    <location>
        <begin position="1"/>
        <end position="37"/>
    </location>
</feature>
<dbReference type="InterPro" id="IPR000337">
    <property type="entry name" value="GPCR_3"/>
</dbReference>
<keyword evidence="3" id="KW-1003">Cell membrane</keyword>
<evidence type="ECO:0000256" key="10">
    <source>
        <dbReference type="ARBA" id="ARBA00023224"/>
    </source>
</evidence>
<feature type="chain" id="PRO_5042542184" evidence="14">
    <location>
        <begin position="38"/>
        <end position="1003"/>
    </location>
</feature>
<dbReference type="InterPro" id="IPR050726">
    <property type="entry name" value="mGluR"/>
</dbReference>
<feature type="region of interest" description="Disordered" evidence="12">
    <location>
        <begin position="885"/>
        <end position="909"/>
    </location>
</feature>
<dbReference type="GO" id="GO:0005886">
    <property type="term" value="C:plasma membrane"/>
    <property type="evidence" value="ECO:0007669"/>
    <property type="project" value="UniProtKB-SubCell"/>
</dbReference>
<dbReference type="InterPro" id="IPR000162">
    <property type="entry name" value="GPCR_3_mtglu_rcpt"/>
</dbReference>
<dbReference type="AlphaFoldDB" id="A0AAJ7P9J3"/>
<dbReference type="SUPFAM" id="SSF53822">
    <property type="entry name" value="Periplasmic binding protein-like I"/>
    <property type="match status" value="1"/>
</dbReference>